<dbReference type="Proteomes" id="UP001321749">
    <property type="component" value="Unassembled WGS sequence"/>
</dbReference>
<keyword evidence="3" id="KW-1185">Reference proteome</keyword>
<gene>
    <name evidence="2" type="ORF">QBC42DRAFT_292351</name>
</gene>
<comment type="caution">
    <text evidence="2">The sequence shown here is derived from an EMBL/GenBank/DDBJ whole genome shotgun (WGS) entry which is preliminary data.</text>
</comment>
<accession>A0AAV9H9V6</accession>
<proteinExistence type="predicted"/>
<protein>
    <submittedName>
        <fullName evidence="2">Uncharacterized protein</fullName>
    </submittedName>
</protein>
<reference evidence="2" key="1">
    <citation type="journal article" date="2023" name="Mol. Phylogenet. Evol.">
        <title>Genome-scale phylogeny and comparative genomics of the fungal order Sordariales.</title>
        <authorList>
            <person name="Hensen N."/>
            <person name="Bonometti L."/>
            <person name="Westerberg I."/>
            <person name="Brannstrom I.O."/>
            <person name="Guillou S."/>
            <person name="Cros-Aarteil S."/>
            <person name="Calhoun S."/>
            <person name="Haridas S."/>
            <person name="Kuo A."/>
            <person name="Mondo S."/>
            <person name="Pangilinan J."/>
            <person name="Riley R."/>
            <person name="LaButti K."/>
            <person name="Andreopoulos B."/>
            <person name="Lipzen A."/>
            <person name="Chen C."/>
            <person name="Yan M."/>
            <person name="Daum C."/>
            <person name="Ng V."/>
            <person name="Clum A."/>
            <person name="Steindorff A."/>
            <person name="Ohm R.A."/>
            <person name="Martin F."/>
            <person name="Silar P."/>
            <person name="Natvig D.O."/>
            <person name="Lalanne C."/>
            <person name="Gautier V."/>
            <person name="Ament-Velasquez S.L."/>
            <person name="Kruys A."/>
            <person name="Hutchinson M.I."/>
            <person name="Powell A.J."/>
            <person name="Barry K."/>
            <person name="Miller A.N."/>
            <person name="Grigoriev I.V."/>
            <person name="Debuchy R."/>
            <person name="Gladieux P."/>
            <person name="Hiltunen Thoren M."/>
            <person name="Johannesson H."/>
        </authorList>
    </citation>
    <scope>NUCLEOTIDE SEQUENCE</scope>
    <source>
        <strain evidence="2">PSN324</strain>
    </source>
</reference>
<evidence type="ECO:0000256" key="1">
    <source>
        <dbReference type="SAM" id="MobiDB-lite"/>
    </source>
</evidence>
<evidence type="ECO:0000313" key="2">
    <source>
        <dbReference type="EMBL" id="KAK4456676.1"/>
    </source>
</evidence>
<reference evidence="2" key="2">
    <citation type="submission" date="2023-06" db="EMBL/GenBank/DDBJ databases">
        <authorList>
            <consortium name="Lawrence Berkeley National Laboratory"/>
            <person name="Mondo S.J."/>
            <person name="Hensen N."/>
            <person name="Bonometti L."/>
            <person name="Westerberg I."/>
            <person name="Brannstrom I.O."/>
            <person name="Guillou S."/>
            <person name="Cros-Aarteil S."/>
            <person name="Calhoun S."/>
            <person name="Haridas S."/>
            <person name="Kuo A."/>
            <person name="Pangilinan J."/>
            <person name="Riley R."/>
            <person name="Labutti K."/>
            <person name="Andreopoulos B."/>
            <person name="Lipzen A."/>
            <person name="Chen C."/>
            <person name="Yanf M."/>
            <person name="Daum C."/>
            <person name="Ng V."/>
            <person name="Clum A."/>
            <person name="Steindorff A."/>
            <person name="Ohm R."/>
            <person name="Martin F."/>
            <person name="Silar P."/>
            <person name="Natvig D."/>
            <person name="Lalanne C."/>
            <person name="Gautier V."/>
            <person name="Ament-Velasquez S.L."/>
            <person name="Kruys A."/>
            <person name="Hutchinson M.I."/>
            <person name="Powell A.J."/>
            <person name="Barry K."/>
            <person name="Miller A.N."/>
            <person name="Grigoriev I.V."/>
            <person name="Debuchy R."/>
            <person name="Gladieux P."/>
            <person name="Thoren M.H."/>
            <person name="Johannesson H."/>
        </authorList>
    </citation>
    <scope>NUCLEOTIDE SEQUENCE</scope>
    <source>
        <strain evidence="2">PSN324</strain>
    </source>
</reference>
<sequence length="105" mass="11308">MQIQPIREIKTSDGSTSSSEALAKSIDDGGLQPRKKLIILLNKMDQVHWGQEAFEEEAENFQNISVLAGTSILSVSALTCDNVLEAPGIQWVKEKGVGALVPSLS</sequence>
<feature type="region of interest" description="Disordered" evidence="1">
    <location>
        <begin position="1"/>
        <end position="27"/>
    </location>
</feature>
<dbReference type="Gene3D" id="3.40.50.300">
    <property type="entry name" value="P-loop containing nucleotide triphosphate hydrolases"/>
    <property type="match status" value="1"/>
</dbReference>
<organism evidence="2 3">
    <name type="scientific">Cladorrhinum samala</name>
    <dbReference type="NCBI Taxonomy" id="585594"/>
    <lineage>
        <taxon>Eukaryota</taxon>
        <taxon>Fungi</taxon>
        <taxon>Dikarya</taxon>
        <taxon>Ascomycota</taxon>
        <taxon>Pezizomycotina</taxon>
        <taxon>Sordariomycetes</taxon>
        <taxon>Sordariomycetidae</taxon>
        <taxon>Sordariales</taxon>
        <taxon>Podosporaceae</taxon>
        <taxon>Cladorrhinum</taxon>
    </lineage>
</organism>
<evidence type="ECO:0000313" key="3">
    <source>
        <dbReference type="Proteomes" id="UP001321749"/>
    </source>
</evidence>
<dbReference type="AlphaFoldDB" id="A0AAV9H9V6"/>
<dbReference type="SUPFAM" id="SSF52540">
    <property type="entry name" value="P-loop containing nucleoside triphosphate hydrolases"/>
    <property type="match status" value="1"/>
</dbReference>
<name>A0AAV9H9V6_9PEZI</name>
<dbReference type="InterPro" id="IPR027417">
    <property type="entry name" value="P-loop_NTPase"/>
</dbReference>
<dbReference type="EMBL" id="MU865178">
    <property type="protein sequence ID" value="KAK4456676.1"/>
    <property type="molecule type" value="Genomic_DNA"/>
</dbReference>